<feature type="transmembrane region" description="Helical" evidence="6">
    <location>
        <begin position="375"/>
        <end position="401"/>
    </location>
</feature>
<dbReference type="InterPro" id="IPR007016">
    <property type="entry name" value="O-antigen_ligase-rel_domated"/>
</dbReference>
<feature type="transmembrane region" description="Helical" evidence="6">
    <location>
        <begin position="141"/>
        <end position="162"/>
    </location>
</feature>
<keyword evidence="2 6" id="KW-0812">Transmembrane</keyword>
<dbReference type="Pfam" id="PF04932">
    <property type="entry name" value="Wzy_C"/>
    <property type="match status" value="1"/>
</dbReference>
<reference evidence="8 9" key="1">
    <citation type="submission" date="2018-06" db="EMBL/GenBank/DDBJ databases">
        <authorList>
            <consortium name="Pathogen Informatics"/>
            <person name="Doyle S."/>
        </authorList>
    </citation>
    <scope>NUCLEOTIDE SEQUENCE [LARGE SCALE GENOMIC DNA]</scope>
    <source>
        <strain evidence="8 9">NCTC10994</strain>
    </source>
</reference>
<evidence type="ECO:0000256" key="2">
    <source>
        <dbReference type="ARBA" id="ARBA00022692"/>
    </source>
</evidence>
<gene>
    <name evidence="8" type="ORF">NCTC10994_03250</name>
</gene>
<evidence type="ECO:0000256" key="4">
    <source>
        <dbReference type="ARBA" id="ARBA00023136"/>
    </source>
</evidence>
<protein>
    <submittedName>
        <fullName evidence="8">Lipid A core - O-antigen ligase and related enzymes</fullName>
    </submittedName>
</protein>
<dbReference type="EMBL" id="LS483468">
    <property type="protein sequence ID" value="SQI36123.1"/>
    <property type="molecule type" value="Genomic_DNA"/>
</dbReference>
<evidence type="ECO:0000313" key="8">
    <source>
        <dbReference type="EMBL" id="SQI36123.1"/>
    </source>
</evidence>
<evidence type="ECO:0000313" key="9">
    <source>
        <dbReference type="Proteomes" id="UP000249091"/>
    </source>
</evidence>
<dbReference type="PANTHER" id="PTHR37422:SF13">
    <property type="entry name" value="LIPOPOLYSACCHARIDE BIOSYNTHESIS PROTEIN PA4999-RELATED"/>
    <property type="match status" value="1"/>
</dbReference>
<dbReference type="GO" id="GO:0016020">
    <property type="term" value="C:membrane"/>
    <property type="evidence" value="ECO:0007669"/>
    <property type="project" value="UniProtKB-SubCell"/>
</dbReference>
<name>A0A2X4UAB7_9NOCA</name>
<feature type="region of interest" description="Disordered" evidence="5">
    <location>
        <begin position="414"/>
        <end position="434"/>
    </location>
</feature>
<proteinExistence type="predicted"/>
<evidence type="ECO:0000256" key="1">
    <source>
        <dbReference type="ARBA" id="ARBA00004141"/>
    </source>
</evidence>
<dbReference type="KEGG" id="rcr:NCTC10994_03250"/>
<sequence>MVAIGGGAAAAFTGLGAVLMVGGGLLVVFLAANRRYLAIGLVLAMFVTRPVAEIGPTSVRPEIVVGAAALISILGDIVQRRKIPRFQLNLFLVVYLWIAYLAVVSILHSVDVGKSISTLAWMAVCATAAFWISVNPDFIGLIVRSAVWVNFAVALTAILLYGLSNISGYSIGAQFDPAYGGYAVYVLSIEANILGGLVCIWSVICIADPLRQFSSRLRIAMLFLAPVAILATHTRGALLAFVLALAILGFTRGRIIASAAFVGVVCWIGLSLATRYDPGLAKFATGLDFSGGTEIVRYTSWKVAWSDISSSTENFVFGSGFNSFGQRHLDPTVPDMMRPSYLGNLPLQLLYDGGIITLLVVSMVVFAVWRRAGRAIGFGVATAILVAYTTISIGTSVLWLLETWMLVGLAAANGGRGDSRRKPGNNNPGRKAAT</sequence>
<feature type="transmembrane region" description="Helical" evidence="6">
    <location>
        <begin position="6"/>
        <end position="29"/>
    </location>
</feature>
<dbReference type="InterPro" id="IPR051533">
    <property type="entry name" value="WaaL-like"/>
</dbReference>
<dbReference type="AlphaFoldDB" id="A0A2X4UAB7"/>
<feature type="transmembrane region" description="Helical" evidence="6">
    <location>
        <begin position="349"/>
        <end position="369"/>
    </location>
</feature>
<feature type="transmembrane region" description="Helical" evidence="6">
    <location>
        <begin position="90"/>
        <end position="110"/>
    </location>
</feature>
<dbReference type="GO" id="GO:0016874">
    <property type="term" value="F:ligase activity"/>
    <property type="evidence" value="ECO:0007669"/>
    <property type="project" value="UniProtKB-KW"/>
</dbReference>
<keyword evidence="3 6" id="KW-1133">Transmembrane helix</keyword>
<accession>A0A2X4UAB7</accession>
<organism evidence="8 9">
    <name type="scientific">Rhodococcus coprophilus</name>
    <dbReference type="NCBI Taxonomy" id="38310"/>
    <lineage>
        <taxon>Bacteria</taxon>
        <taxon>Bacillati</taxon>
        <taxon>Actinomycetota</taxon>
        <taxon>Actinomycetes</taxon>
        <taxon>Mycobacteriales</taxon>
        <taxon>Nocardiaceae</taxon>
        <taxon>Rhodococcus</taxon>
    </lineage>
</organism>
<dbReference type="RefSeq" id="WP_072703148.1">
    <property type="nucleotide sequence ID" value="NZ_JAFBBL010000001.1"/>
</dbReference>
<feature type="transmembrane region" description="Helical" evidence="6">
    <location>
        <begin position="182"/>
        <end position="207"/>
    </location>
</feature>
<keyword evidence="4 6" id="KW-0472">Membrane</keyword>
<dbReference type="PANTHER" id="PTHR37422">
    <property type="entry name" value="TEICHURONIC ACID BIOSYNTHESIS PROTEIN TUAE"/>
    <property type="match status" value="1"/>
</dbReference>
<keyword evidence="8" id="KW-0436">Ligase</keyword>
<feature type="domain" description="O-antigen ligase-related" evidence="7">
    <location>
        <begin position="221"/>
        <end position="360"/>
    </location>
</feature>
<feature type="transmembrane region" description="Helical" evidence="6">
    <location>
        <begin position="255"/>
        <end position="273"/>
    </location>
</feature>
<evidence type="ECO:0000256" key="6">
    <source>
        <dbReference type="SAM" id="Phobius"/>
    </source>
</evidence>
<dbReference type="Proteomes" id="UP000249091">
    <property type="component" value="Chromosome 1"/>
</dbReference>
<feature type="transmembrane region" description="Helical" evidence="6">
    <location>
        <begin position="116"/>
        <end position="134"/>
    </location>
</feature>
<comment type="subcellular location">
    <subcellularLocation>
        <location evidence="1">Membrane</location>
        <topology evidence="1">Multi-pass membrane protein</topology>
    </subcellularLocation>
</comment>
<evidence type="ECO:0000259" key="7">
    <source>
        <dbReference type="Pfam" id="PF04932"/>
    </source>
</evidence>
<evidence type="ECO:0000256" key="5">
    <source>
        <dbReference type="SAM" id="MobiDB-lite"/>
    </source>
</evidence>
<evidence type="ECO:0000256" key="3">
    <source>
        <dbReference type="ARBA" id="ARBA00022989"/>
    </source>
</evidence>
<feature type="transmembrane region" description="Helical" evidence="6">
    <location>
        <begin position="219"/>
        <end position="249"/>
    </location>
</feature>
<keyword evidence="9" id="KW-1185">Reference proteome</keyword>
<dbReference type="STRING" id="1219011.GCA_001895045_03482"/>